<dbReference type="EMBL" id="MT142109">
    <property type="protein sequence ID" value="QJA74618.1"/>
    <property type="molecule type" value="Genomic_DNA"/>
</dbReference>
<evidence type="ECO:0000313" key="2">
    <source>
        <dbReference type="EMBL" id="QJA46822.1"/>
    </source>
</evidence>
<dbReference type="AlphaFoldDB" id="A0A6H1ZH71"/>
<dbReference type="EMBL" id="MT142591">
    <property type="protein sequence ID" value="QJA85728.1"/>
    <property type="molecule type" value="Genomic_DNA"/>
</dbReference>
<sequence length="174" mass="20633">MLRKGTVGRIAKRVKPRANGSCELKPHKIPNDMIVIIDTREQNPLWLPKPMKDLVITRGTLTNGDYSLRGHESTFAIERKQQDIFSYLTSERDKTKVKLERLRGYEFKALVIEYSEDELYMPHFFTDISPEVIRQSLISFEIKYGLHVFYGDRKALERKVLDWMIYYWKFKRGV</sequence>
<protein>
    <recommendedName>
        <fullName evidence="1">ERCC4 domain-containing protein</fullName>
    </recommendedName>
</protein>
<dbReference type="GO" id="GO:0006259">
    <property type="term" value="P:DNA metabolic process"/>
    <property type="evidence" value="ECO:0007669"/>
    <property type="project" value="UniProtKB-ARBA"/>
</dbReference>
<accession>A0A6H1ZH71</accession>
<feature type="domain" description="ERCC4" evidence="1">
    <location>
        <begin position="37"/>
        <end position="150"/>
    </location>
</feature>
<dbReference type="GO" id="GO:0004518">
    <property type="term" value="F:nuclease activity"/>
    <property type="evidence" value="ECO:0007669"/>
    <property type="project" value="InterPro"/>
</dbReference>
<dbReference type="Gene3D" id="3.40.50.10130">
    <property type="match status" value="1"/>
</dbReference>
<proteinExistence type="predicted"/>
<name>A0A6H1ZH71_9ZZZZ</name>
<dbReference type="GO" id="GO:0003677">
    <property type="term" value="F:DNA binding"/>
    <property type="evidence" value="ECO:0007669"/>
    <property type="project" value="InterPro"/>
</dbReference>
<dbReference type="InterPro" id="IPR011335">
    <property type="entry name" value="Restrct_endonuc-II-like"/>
</dbReference>
<reference evidence="2" key="1">
    <citation type="submission" date="2020-03" db="EMBL/GenBank/DDBJ databases">
        <title>The deep terrestrial virosphere.</title>
        <authorList>
            <person name="Holmfeldt K."/>
            <person name="Nilsson E."/>
            <person name="Simone D."/>
            <person name="Lopez-Fernandez M."/>
            <person name="Wu X."/>
            <person name="de Brujin I."/>
            <person name="Lundin D."/>
            <person name="Andersson A."/>
            <person name="Bertilsson S."/>
            <person name="Dopson M."/>
        </authorList>
    </citation>
    <scope>NUCLEOTIDE SEQUENCE</scope>
    <source>
        <strain evidence="3">MM415A01959</strain>
        <strain evidence="4">MM415B02182</strain>
        <strain evidence="2">TM448A00527</strain>
        <strain evidence="5">TM448B00869</strain>
    </source>
</reference>
<evidence type="ECO:0000313" key="4">
    <source>
        <dbReference type="EMBL" id="QJA85728.1"/>
    </source>
</evidence>
<dbReference type="Pfam" id="PF02732">
    <property type="entry name" value="ERCC4"/>
    <property type="match status" value="1"/>
</dbReference>
<gene>
    <name evidence="3" type="ORF">MM415A01959_0017</name>
    <name evidence="4" type="ORF">MM415B02182_0019</name>
    <name evidence="2" type="ORF">TM448A00527_0028</name>
    <name evidence="5" type="ORF">TM448B00869_0015</name>
</gene>
<organism evidence="2">
    <name type="scientific">viral metagenome</name>
    <dbReference type="NCBI Taxonomy" id="1070528"/>
    <lineage>
        <taxon>unclassified sequences</taxon>
        <taxon>metagenomes</taxon>
        <taxon>organismal metagenomes</taxon>
    </lineage>
</organism>
<dbReference type="SUPFAM" id="SSF52980">
    <property type="entry name" value="Restriction endonuclease-like"/>
    <property type="match status" value="1"/>
</dbReference>
<evidence type="ECO:0000313" key="5">
    <source>
        <dbReference type="EMBL" id="QJH96889.1"/>
    </source>
</evidence>
<evidence type="ECO:0000313" key="3">
    <source>
        <dbReference type="EMBL" id="QJA74618.1"/>
    </source>
</evidence>
<dbReference type="InterPro" id="IPR006166">
    <property type="entry name" value="ERCC4_domain"/>
</dbReference>
<dbReference type="EMBL" id="MT144666">
    <property type="protein sequence ID" value="QJH96889.1"/>
    <property type="molecule type" value="Genomic_DNA"/>
</dbReference>
<dbReference type="EMBL" id="MT144022">
    <property type="protein sequence ID" value="QJA46822.1"/>
    <property type="molecule type" value="Genomic_DNA"/>
</dbReference>
<evidence type="ECO:0000259" key="1">
    <source>
        <dbReference type="Pfam" id="PF02732"/>
    </source>
</evidence>